<comment type="similarity">
    <text evidence="2">Belongs to the ataxin-10 family.</text>
</comment>
<dbReference type="GO" id="GO:0005829">
    <property type="term" value="C:cytosol"/>
    <property type="evidence" value="ECO:0007669"/>
    <property type="project" value="Ensembl"/>
</dbReference>
<evidence type="ECO:0000256" key="4">
    <source>
        <dbReference type="ARBA" id="ARBA00022618"/>
    </source>
</evidence>
<comment type="subcellular location">
    <subcellularLocation>
        <location evidence="1">Midbody</location>
    </subcellularLocation>
</comment>
<accession>A0A8C3IJJ4</accession>
<dbReference type="Gene3D" id="1.25.10.10">
    <property type="entry name" value="Leucine-rich Repeat Variant"/>
    <property type="match status" value="2"/>
</dbReference>
<dbReference type="GO" id="GO:0030496">
    <property type="term" value="C:midbody"/>
    <property type="evidence" value="ECO:0007669"/>
    <property type="project" value="UniProtKB-SubCell"/>
</dbReference>
<dbReference type="InterPro" id="IPR011989">
    <property type="entry name" value="ARM-like"/>
</dbReference>
<reference evidence="9" key="2">
    <citation type="submission" date="2025-09" db="UniProtKB">
        <authorList>
            <consortium name="Ensembl"/>
        </authorList>
    </citation>
    <scope>IDENTIFICATION</scope>
</reference>
<dbReference type="GO" id="GO:0036064">
    <property type="term" value="C:ciliary basal body"/>
    <property type="evidence" value="ECO:0007669"/>
    <property type="project" value="Ensembl"/>
</dbReference>
<evidence type="ECO:0000256" key="5">
    <source>
        <dbReference type="ARBA" id="ARBA00023306"/>
    </source>
</evidence>
<evidence type="ECO:0000256" key="6">
    <source>
        <dbReference type="ARBA" id="ARBA00045173"/>
    </source>
</evidence>
<dbReference type="Pfam" id="PF09759">
    <property type="entry name" value="Atx10homo_assoc"/>
    <property type="match status" value="1"/>
</dbReference>
<dbReference type="GO" id="GO:0005886">
    <property type="term" value="C:plasma membrane"/>
    <property type="evidence" value="ECO:0007669"/>
    <property type="project" value="Ensembl"/>
</dbReference>
<dbReference type="Ensembl" id="ENSCPBT00000040888.1">
    <property type="protein sequence ID" value="ENSCPBP00000034836.1"/>
    <property type="gene ID" value="ENSCPBG00000024301.1"/>
</dbReference>
<keyword evidence="10" id="KW-1185">Reference proteome</keyword>
<dbReference type="GO" id="GO:0051301">
    <property type="term" value="P:cell division"/>
    <property type="evidence" value="ECO:0007669"/>
    <property type="project" value="UniProtKB-KW"/>
</dbReference>
<dbReference type="GO" id="GO:0060271">
    <property type="term" value="P:cilium assembly"/>
    <property type="evidence" value="ECO:0007669"/>
    <property type="project" value="Ensembl"/>
</dbReference>
<keyword evidence="5" id="KW-0131">Cell cycle</keyword>
<dbReference type="PANTHER" id="PTHR13255">
    <property type="entry name" value="ATAXIN-10"/>
    <property type="match status" value="1"/>
</dbReference>
<dbReference type="GO" id="GO:0005814">
    <property type="term" value="C:centriole"/>
    <property type="evidence" value="ECO:0007669"/>
    <property type="project" value="Ensembl"/>
</dbReference>
<dbReference type="Proteomes" id="UP000694380">
    <property type="component" value="Unplaced"/>
</dbReference>
<dbReference type="GO" id="GO:0043025">
    <property type="term" value="C:neuronal cell body"/>
    <property type="evidence" value="ECO:0007669"/>
    <property type="project" value="Ensembl"/>
</dbReference>
<evidence type="ECO:0000256" key="1">
    <source>
        <dbReference type="ARBA" id="ARBA00004214"/>
    </source>
</evidence>
<dbReference type="AlphaFoldDB" id="A0A8C3IJJ4"/>
<feature type="domain" description="Ataxin-10" evidence="8">
    <location>
        <begin position="497"/>
        <end position="590"/>
    </location>
</feature>
<dbReference type="GO" id="GO:0032465">
    <property type="term" value="P:regulation of cytokinesis"/>
    <property type="evidence" value="ECO:0007669"/>
    <property type="project" value="Ensembl"/>
</dbReference>
<gene>
    <name evidence="9" type="primary">ATXN10</name>
</gene>
<evidence type="ECO:0000256" key="3">
    <source>
        <dbReference type="ARBA" id="ARBA00018804"/>
    </source>
</evidence>
<dbReference type="GO" id="GO:0031175">
    <property type="term" value="P:neuron projection development"/>
    <property type="evidence" value="ECO:0007669"/>
    <property type="project" value="Ensembl"/>
</dbReference>
<dbReference type="GO" id="GO:0048471">
    <property type="term" value="C:perinuclear region of cytoplasm"/>
    <property type="evidence" value="ECO:0007669"/>
    <property type="project" value="Ensembl"/>
</dbReference>
<comment type="function">
    <text evidence="6">May play a role in the regulation of cytokinesis. May play a role in signaling by stimulating protein glycosylation. Induces neuritogenesis by activating the Ras-MAP kinase pathway and is necessary for the survival of cerebellar neurons. Does not appear to play a major role in ciliogenesis.</text>
</comment>
<evidence type="ECO:0000256" key="7">
    <source>
        <dbReference type="SAM" id="MobiDB-lite"/>
    </source>
</evidence>
<evidence type="ECO:0000259" key="8">
    <source>
        <dbReference type="Pfam" id="PF09759"/>
    </source>
</evidence>
<dbReference type="InterPro" id="IPR051374">
    <property type="entry name" value="Ataxin-10/CTR86_families"/>
</dbReference>
<sequence>MAPAEFNPRILPLSTHSCTRACTHTCISTRMDVHIFSTSSDITHICTHTPMGTRYARGTYMSVCRRSRMSVPHPRTRTPGPPTCGGAAGAGPGQSLPPRRSGAGGGAGTRRTMAAAGSEAALPVLAEQLGLAARAERLSEASSAPGCLETVRRLTGLFREARPREMAEESMFQSLLKILTKASCEMELACKDSMELITLDTCLLLIAECFRCLRNACVRCAKNQDVLRNLGLIEVSVQLIQLLHELEVEQESLLAALRCSLQFLGNLAAGNGDSQNSIWKCAFPDLFLNCLNHHDEKIITYCCMVLFTCLNSEKVRELLKHKNLNVALAVVKVYKKQLESEWSFLIVTDHLLKCPELVKVMYAKLSNQERITLLELIMAKISEKNSVTSEEMAVLLKDAEFLASLFQEKCHDVLKLTSAANTEDEEAIVTIRLLDVLCEMTSNNEQLEHLQTCPGLLETAVDTLRLTHLAGKQTANIFTATHSMTGEGEISHPAVGFKSHLIRLIGNLCYKNKENQDKVYRLDGIPLILDNCSIDDNNPFVNQWAVYAIRNLTEQNERNQEVIAQMEQQGLADNSILKNMGLEIEKRDEKLILKSVRKNPTS</sequence>
<dbReference type="SUPFAM" id="SSF48371">
    <property type="entry name" value="ARM repeat"/>
    <property type="match status" value="1"/>
</dbReference>
<dbReference type="GO" id="GO:0030425">
    <property type="term" value="C:dendrite"/>
    <property type="evidence" value="ECO:0007669"/>
    <property type="project" value="Ensembl"/>
</dbReference>
<dbReference type="InterPro" id="IPR016024">
    <property type="entry name" value="ARM-type_fold"/>
</dbReference>
<evidence type="ECO:0000313" key="10">
    <source>
        <dbReference type="Proteomes" id="UP000694380"/>
    </source>
</evidence>
<dbReference type="GeneTree" id="ENSGT00390000010377"/>
<reference evidence="9" key="1">
    <citation type="submission" date="2025-08" db="UniProtKB">
        <authorList>
            <consortium name="Ensembl"/>
        </authorList>
    </citation>
    <scope>IDENTIFICATION</scope>
</reference>
<feature type="region of interest" description="Disordered" evidence="7">
    <location>
        <begin position="68"/>
        <end position="110"/>
    </location>
</feature>
<dbReference type="OMA" id="CAWESPP"/>
<proteinExistence type="inferred from homology"/>
<dbReference type="InterPro" id="IPR019156">
    <property type="entry name" value="Ataxin-10_domain"/>
</dbReference>
<evidence type="ECO:0000256" key="2">
    <source>
        <dbReference type="ARBA" id="ARBA00008384"/>
    </source>
</evidence>
<name>A0A8C3IJJ4_CHRPI</name>
<protein>
    <recommendedName>
        <fullName evidence="3">Ataxin-10</fullName>
    </recommendedName>
</protein>
<dbReference type="PANTHER" id="PTHR13255:SF0">
    <property type="entry name" value="ATAXIN-10"/>
    <property type="match status" value="1"/>
</dbReference>
<organism evidence="9 10">
    <name type="scientific">Chrysemys picta bellii</name>
    <name type="common">Western painted turtle</name>
    <name type="synonym">Emys bellii</name>
    <dbReference type="NCBI Taxonomy" id="8478"/>
    <lineage>
        <taxon>Eukaryota</taxon>
        <taxon>Metazoa</taxon>
        <taxon>Chordata</taxon>
        <taxon>Craniata</taxon>
        <taxon>Vertebrata</taxon>
        <taxon>Euteleostomi</taxon>
        <taxon>Archelosauria</taxon>
        <taxon>Testudinata</taxon>
        <taxon>Testudines</taxon>
        <taxon>Cryptodira</taxon>
        <taxon>Durocryptodira</taxon>
        <taxon>Testudinoidea</taxon>
        <taxon>Emydidae</taxon>
        <taxon>Chrysemys</taxon>
    </lineage>
</organism>
<keyword evidence="4" id="KW-0132">Cell division</keyword>
<evidence type="ECO:0000313" key="9">
    <source>
        <dbReference type="Ensembl" id="ENSCPBP00000034836.1"/>
    </source>
</evidence>